<dbReference type="STRING" id="224129.A0A1W4WRY4"/>
<dbReference type="InterPro" id="IPR007867">
    <property type="entry name" value="GMC_OxRtase_C"/>
</dbReference>
<gene>
    <name evidence="4" type="primary">LOC108735429</name>
</gene>
<dbReference type="KEGG" id="apln:108735429"/>
<dbReference type="InterPro" id="IPR000172">
    <property type="entry name" value="GMC_OxRdtase_N"/>
</dbReference>
<dbReference type="RefSeq" id="XP_018322888.1">
    <property type="nucleotide sequence ID" value="XM_018467386.2"/>
</dbReference>
<dbReference type="Pfam" id="PF00732">
    <property type="entry name" value="GMC_oxred_N"/>
    <property type="match status" value="1"/>
</dbReference>
<dbReference type="PANTHER" id="PTHR11552:SF217">
    <property type="entry name" value="GLUCOSE DEHYDROGENASE [FAD, QUINONE]"/>
    <property type="match status" value="1"/>
</dbReference>
<dbReference type="PANTHER" id="PTHR11552">
    <property type="entry name" value="GLUCOSE-METHANOL-CHOLINE GMC OXIDOREDUCTASE"/>
    <property type="match status" value="1"/>
</dbReference>
<dbReference type="InParanoid" id="A0A1W4WRY4"/>
<protein>
    <submittedName>
        <fullName evidence="4">Glucose dehydrogenase [FAD, quinone]-like</fullName>
    </submittedName>
</protein>
<dbReference type="SUPFAM" id="SSF51905">
    <property type="entry name" value="FAD/NAD(P)-binding domain"/>
    <property type="match status" value="1"/>
</dbReference>
<proteinExistence type="inferred from homology"/>
<dbReference type="OrthoDB" id="269227at2759"/>
<dbReference type="AlphaFoldDB" id="A0A1W4WRY4"/>
<reference evidence="4" key="1">
    <citation type="submission" date="2025-08" db="UniProtKB">
        <authorList>
            <consortium name="RefSeq"/>
        </authorList>
    </citation>
    <scope>IDENTIFICATION</scope>
    <source>
        <tissue evidence="4">Entire body</tissue>
    </source>
</reference>
<dbReference type="InterPro" id="IPR012132">
    <property type="entry name" value="GMC_OxRdtase"/>
</dbReference>
<dbReference type="Pfam" id="PF05199">
    <property type="entry name" value="GMC_oxred_C"/>
    <property type="match status" value="1"/>
</dbReference>
<dbReference type="PIRSF" id="PIRSF000137">
    <property type="entry name" value="Alcohol_oxidase"/>
    <property type="match status" value="1"/>
</dbReference>
<accession>A0A1W4WRY4</accession>
<dbReference type="GeneID" id="108735429"/>
<evidence type="ECO:0000256" key="1">
    <source>
        <dbReference type="ARBA" id="ARBA00010790"/>
    </source>
</evidence>
<dbReference type="Gene3D" id="3.50.50.60">
    <property type="entry name" value="FAD/NAD(P)-binding domain"/>
    <property type="match status" value="1"/>
</dbReference>
<dbReference type="Proteomes" id="UP000192223">
    <property type="component" value="Unplaced"/>
</dbReference>
<sequence>MACNCSTPFYGLPLQNGSCNAASSVVFMTLVNTLLRNNCDISDVCGRVTPKLNPDDEYDFIVVGAGGGGSVVAGRLSENPNWKVLLIEQGDDEPVGTQVPSFAYNLLGNTETTLFYLTEPQTRACFENANNQCNYVRGKILGGCGVVNGMTYMRGVPRDYDHWAELGNTGWSYEDVLPYFRKSEDNGNVGVYTSEEYHGVGGPLSVERFPHTPEICHDILEAARSVGFETPSDLNSDVIEGFTITQHMNRNGIRDSPARAYLRPARFRPNLHIMLNSTATKIHFSEENATSVAKSVEFSYNGRRYNVNVTKEVIVAGGTVGSPQLLLLSGIGPKADLEAVNVTVVRDLPGVGQNFLNHASLLIQFNLKKVQNINLLTMEALNEYLEQRTGPMSSTGLGQVAARFSSSVNTDEDWPDIQIYFNGYGANCTYNCGESGLPNDPNEPNNTRRITFQVTLVRPKSEGYMKLRSNDPADSPILQPLYLTNDYDAKAIVSGIRKAIEVATSDVLKEKYGSELVEGRYGNCSDIYGFGTDDFWDCAVRYGINPESHMIGTCKMGPPTDRLAVVNPELKVYGTSNVRVADASAFPRVIAGNILATVILIGERAAENIIKDWS</sequence>
<keyword evidence="3" id="KW-1185">Reference proteome</keyword>
<comment type="similarity">
    <text evidence="1">Belongs to the GMC oxidoreductase family.</text>
</comment>
<dbReference type="GO" id="GO:0050660">
    <property type="term" value="F:flavin adenine dinucleotide binding"/>
    <property type="evidence" value="ECO:0007669"/>
    <property type="project" value="InterPro"/>
</dbReference>
<evidence type="ECO:0000313" key="3">
    <source>
        <dbReference type="Proteomes" id="UP000192223"/>
    </source>
</evidence>
<evidence type="ECO:0000313" key="4">
    <source>
        <dbReference type="RefSeq" id="XP_018322888.1"/>
    </source>
</evidence>
<name>A0A1W4WRY4_AGRPL</name>
<dbReference type="PROSITE" id="PS00624">
    <property type="entry name" value="GMC_OXRED_2"/>
    <property type="match status" value="1"/>
</dbReference>
<dbReference type="SUPFAM" id="SSF54373">
    <property type="entry name" value="FAD-linked reductases, C-terminal domain"/>
    <property type="match status" value="1"/>
</dbReference>
<feature type="domain" description="Glucose-methanol-choline oxidoreductase N-terminal" evidence="2">
    <location>
        <begin position="318"/>
        <end position="332"/>
    </location>
</feature>
<organism evidence="3 4">
    <name type="scientific">Agrilus planipennis</name>
    <name type="common">Emerald ash borer</name>
    <name type="synonym">Agrilus marcopoli</name>
    <dbReference type="NCBI Taxonomy" id="224129"/>
    <lineage>
        <taxon>Eukaryota</taxon>
        <taxon>Metazoa</taxon>
        <taxon>Ecdysozoa</taxon>
        <taxon>Arthropoda</taxon>
        <taxon>Hexapoda</taxon>
        <taxon>Insecta</taxon>
        <taxon>Pterygota</taxon>
        <taxon>Neoptera</taxon>
        <taxon>Endopterygota</taxon>
        <taxon>Coleoptera</taxon>
        <taxon>Polyphaga</taxon>
        <taxon>Elateriformia</taxon>
        <taxon>Buprestoidea</taxon>
        <taxon>Buprestidae</taxon>
        <taxon>Agrilinae</taxon>
        <taxon>Agrilus</taxon>
    </lineage>
</organism>
<evidence type="ECO:0000259" key="2">
    <source>
        <dbReference type="PROSITE" id="PS00624"/>
    </source>
</evidence>
<dbReference type="Gene3D" id="3.30.560.10">
    <property type="entry name" value="Glucose Oxidase, domain 3"/>
    <property type="match status" value="1"/>
</dbReference>
<dbReference type="GO" id="GO:0016614">
    <property type="term" value="F:oxidoreductase activity, acting on CH-OH group of donors"/>
    <property type="evidence" value="ECO:0007669"/>
    <property type="project" value="InterPro"/>
</dbReference>
<dbReference type="InterPro" id="IPR036188">
    <property type="entry name" value="FAD/NAD-bd_sf"/>
</dbReference>